<feature type="transmembrane region" description="Helical" evidence="14">
    <location>
        <begin position="106"/>
        <end position="125"/>
    </location>
</feature>
<feature type="transmembrane region" description="Helical" evidence="14">
    <location>
        <begin position="145"/>
        <end position="163"/>
    </location>
</feature>
<feature type="transmembrane region" description="Helical" evidence="14">
    <location>
        <begin position="74"/>
        <end position="94"/>
    </location>
</feature>
<dbReference type="EC" id="7.1.1.2" evidence="13"/>
<feature type="transmembrane region" description="Helical" evidence="14">
    <location>
        <begin position="291"/>
        <end position="311"/>
    </location>
</feature>
<dbReference type="HAMAP" id="MF_01350">
    <property type="entry name" value="NDH1_NuoH"/>
    <property type="match status" value="1"/>
</dbReference>
<keyword evidence="11 14" id="KW-0472">Membrane</keyword>
<dbReference type="GO" id="GO:0009060">
    <property type="term" value="P:aerobic respiration"/>
    <property type="evidence" value="ECO:0007669"/>
    <property type="project" value="TreeGrafter"/>
</dbReference>
<accession>A0A8X8M3B5</accession>
<protein>
    <recommendedName>
        <fullName evidence="4 13">NADH-ubiquinone oxidoreductase chain 1</fullName>
        <ecNumber evidence="13">7.1.1.2</ecNumber>
    </recommendedName>
</protein>
<comment type="similarity">
    <text evidence="3 12">Belongs to the complex I subunit 1 family.</text>
</comment>
<dbReference type="Pfam" id="PF00146">
    <property type="entry name" value="NADHdh"/>
    <property type="match status" value="1"/>
</dbReference>
<dbReference type="PROSITE" id="PS00668">
    <property type="entry name" value="COMPLEX1_ND1_2"/>
    <property type="match status" value="1"/>
</dbReference>
<comment type="function">
    <text evidence="1">Core subunit of the mitochondrial membrane respiratory chain NADH dehydrogenase (Complex I) that is believed to belong to the minimal assembly required for catalysis. Complex I functions in the transfer of electrons from NADH to the respiratory chain. The immediate electron acceptor for the enzyme is believed to be ubiquinone.</text>
</comment>
<evidence type="ECO:0000256" key="4">
    <source>
        <dbReference type="ARBA" id="ARBA00021009"/>
    </source>
</evidence>
<keyword evidence="10 13" id="KW-0496">Mitochondrion</keyword>
<evidence type="ECO:0000256" key="11">
    <source>
        <dbReference type="ARBA" id="ARBA00023136"/>
    </source>
</evidence>
<evidence type="ECO:0000256" key="14">
    <source>
        <dbReference type="SAM" id="Phobius"/>
    </source>
</evidence>
<keyword evidence="7" id="KW-0999">Mitochondrion inner membrane</keyword>
<dbReference type="GO" id="GO:0003954">
    <property type="term" value="F:NADH dehydrogenase activity"/>
    <property type="evidence" value="ECO:0007669"/>
    <property type="project" value="TreeGrafter"/>
</dbReference>
<dbReference type="GO" id="GO:0005743">
    <property type="term" value="C:mitochondrial inner membrane"/>
    <property type="evidence" value="ECO:0007669"/>
    <property type="project" value="UniProtKB-SubCell"/>
</dbReference>
<evidence type="ECO:0000256" key="7">
    <source>
        <dbReference type="ARBA" id="ARBA00022792"/>
    </source>
</evidence>
<evidence type="ECO:0000256" key="13">
    <source>
        <dbReference type="RuleBase" id="RU000473"/>
    </source>
</evidence>
<feature type="transmembrane region" description="Helical" evidence="14">
    <location>
        <begin position="6"/>
        <end position="28"/>
    </location>
</feature>
<dbReference type="AlphaFoldDB" id="A0A8X8M3B5"/>
<keyword evidence="5" id="KW-0813">Transport</keyword>
<keyword evidence="6 12" id="KW-0812">Transmembrane</keyword>
<organism evidence="15">
    <name type="scientific">Glyptotermes sp. 14 AB-2022a</name>
    <dbReference type="NCBI Taxonomy" id="2942720"/>
    <lineage>
        <taxon>Eukaryota</taxon>
        <taxon>Metazoa</taxon>
        <taxon>Ecdysozoa</taxon>
        <taxon>Arthropoda</taxon>
        <taxon>Hexapoda</taxon>
        <taxon>Insecta</taxon>
        <taxon>Pterygota</taxon>
        <taxon>Neoptera</taxon>
        <taxon>Polyneoptera</taxon>
        <taxon>Dictyoptera</taxon>
        <taxon>Blattodea</taxon>
        <taxon>Blattoidea</taxon>
        <taxon>Termitoidae</taxon>
        <taxon>Kalotermitidae</taxon>
        <taxon>Glyptotermitinae</taxon>
        <taxon>Glyptotermes</taxon>
    </lineage>
</organism>
<comment type="subcellular location">
    <subcellularLocation>
        <location evidence="2 12">Mitochondrion inner membrane</location>
        <topology evidence="2 12">Multi-pass membrane protein</topology>
    </subcellularLocation>
</comment>
<evidence type="ECO:0000256" key="3">
    <source>
        <dbReference type="ARBA" id="ARBA00010535"/>
    </source>
</evidence>
<evidence type="ECO:0000313" key="15">
    <source>
        <dbReference type="EMBL" id="URX54018.1"/>
    </source>
</evidence>
<dbReference type="GO" id="GO:0008137">
    <property type="term" value="F:NADH dehydrogenase (ubiquinone) activity"/>
    <property type="evidence" value="ECO:0007669"/>
    <property type="project" value="UniProtKB-EC"/>
</dbReference>
<keyword evidence="8 14" id="KW-1133">Transmembrane helix</keyword>
<dbReference type="InterPro" id="IPR018086">
    <property type="entry name" value="NADH_UbQ_OxRdtase_su1_CS"/>
</dbReference>
<sequence>MLDLFFFVVVFILLVVCVLVGVAFMVLLERSVLGYVHIRKGPNSVGFVGLFQPFSDAIKLFTSEQYFPLVSNYLSYYFSPIFGLFLSLLIWVLIPYYSGLVSFELGMLFFLCCTSLGVYTVMIAGWSSNSNYSLLGGLRSVAQTISYEVSLALILLSFVFLVCGYDLGSFYYFQYYLWLIFFTLPLSFVWFISCLAETNRTPFDFAEGESELVSGFNVEYGAGGFALIFLAEYASILFMSLLFCIIFLGCDLDSLSFYVKLSLISYLFIWVRGTLPRFRYDSLMYLAWKSFLPLSLNYLLFFLGVKLYILIFL</sequence>
<geneLocation type="mitochondrion" evidence="15"/>
<evidence type="ECO:0000256" key="10">
    <source>
        <dbReference type="ARBA" id="ARBA00023128"/>
    </source>
</evidence>
<feature type="transmembrane region" description="Helical" evidence="14">
    <location>
        <begin position="255"/>
        <end position="271"/>
    </location>
</feature>
<comment type="catalytic activity">
    <reaction evidence="13">
        <text>a ubiquinone + NADH + 5 H(+)(in) = a ubiquinol + NAD(+) + 4 H(+)(out)</text>
        <dbReference type="Rhea" id="RHEA:29091"/>
        <dbReference type="Rhea" id="RHEA-COMP:9565"/>
        <dbReference type="Rhea" id="RHEA-COMP:9566"/>
        <dbReference type="ChEBI" id="CHEBI:15378"/>
        <dbReference type="ChEBI" id="CHEBI:16389"/>
        <dbReference type="ChEBI" id="CHEBI:17976"/>
        <dbReference type="ChEBI" id="CHEBI:57540"/>
        <dbReference type="ChEBI" id="CHEBI:57945"/>
        <dbReference type="EC" id="7.1.1.2"/>
    </reaction>
</comment>
<evidence type="ECO:0000256" key="12">
    <source>
        <dbReference type="RuleBase" id="RU000471"/>
    </source>
</evidence>
<proteinExistence type="inferred from homology"/>
<dbReference type="PANTHER" id="PTHR11432:SF3">
    <property type="entry name" value="NADH-UBIQUINONE OXIDOREDUCTASE CHAIN 1"/>
    <property type="match status" value="1"/>
</dbReference>
<feature type="transmembrane region" description="Helical" evidence="14">
    <location>
        <begin position="175"/>
        <end position="193"/>
    </location>
</feature>
<dbReference type="InterPro" id="IPR001694">
    <property type="entry name" value="NADH_UbQ_OxRdtase_su1/FPO"/>
</dbReference>
<evidence type="ECO:0000256" key="9">
    <source>
        <dbReference type="ARBA" id="ARBA00023075"/>
    </source>
</evidence>
<evidence type="ECO:0000256" key="5">
    <source>
        <dbReference type="ARBA" id="ARBA00022448"/>
    </source>
</evidence>
<feature type="transmembrane region" description="Helical" evidence="14">
    <location>
        <begin position="225"/>
        <end position="248"/>
    </location>
</feature>
<reference evidence="15" key="1">
    <citation type="journal article" date="2022" name="Mol. Biol. Evol.">
        <title>Molecular phylogeny reveals the past transoceanic voyages of drywood termites (Isoptera, Kalotermitidae).</title>
        <authorList>
            <person name="Bucek A."/>
            <person name="Wang M."/>
            <person name="Sobotnik J."/>
            <person name="Hellemans S."/>
            <person name="Sillam-Dusses D."/>
            <person name="Mizumoto N."/>
            <person name="Stiblik P."/>
            <person name="Clitheroe C."/>
            <person name="Lu T."/>
            <person name="Gonzalez Plaza J.J."/>
            <person name="Mohagan A."/>
            <person name="Rafanomezantsoa J.J."/>
            <person name="Fisher B."/>
            <person name="Engel M.S."/>
            <person name="Roisin Y."/>
            <person name="Evans T.A."/>
            <person name="Scheffrahn R."/>
            <person name="Bourguignon T."/>
        </authorList>
    </citation>
    <scope>NUCLEOTIDE SEQUENCE</scope>
    <source>
        <strain evidence="15">NG21</strain>
    </source>
</reference>
<gene>
    <name evidence="15" type="primary">ND1</name>
</gene>
<evidence type="ECO:0000256" key="6">
    <source>
        <dbReference type="ARBA" id="ARBA00022692"/>
    </source>
</evidence>
<dbReference type="EMBL" id="OM991403">
    <property type="protein sequence ID" value="URX54018.1"/>
    <property type="molecule type" value="Genomic_DNA"/>
</dbReference>
<evidence type="ECO:0000256" key="1">
    <source>
        <dbReference type="ARBA" id="ARBA00003257"/>
    </source>
</evidence>
<evidence type="ECO:0000256" key="8">
    <source>
        <dbReference type="ARBA" id="ARBA00022989"/>
    </source>
</evidence>
<name>A0A8X8M3B5_9NEOP</name>
<keyword evidence="12" id="KW-0520">NAD</keyword>
<evidence type="ECO:0000256" key="2">
    <source>
        <dbReference type="ARBA" id="ARBA00004448"/>
    </source>
</evidence>
<dbReference type="PANTHER" id="PTHR11432">
    <property type="entry name" value="NADH DEHYDROGENASE SUBUNIT 1"/>
    <property type="match status" value="1"/>
</dbReference>
<keyword evidence="9 13" id="KW-0830">Ubiquinone</keyword>